<evidence type="ECO:0000256" key="2">
    <source>
        <dbReference type="SAM" id="MobiDB-lite"/>
    </source>
</evidence>
<feature type="compositionally biased region" description="Polar residues" evidence="2">
    <location>
        <begin position="1180"/>
        <end position="1191"/>
    </location>
</feature>
<evidence type="ECO:0000313" key="6">
    <source>
        <dbReference type="Proteomes" id="UP000663870"/>
    </source>
</evidence>
<dbReference type="Proteomes" id="UP000663854">
    <property type="component" value="Unassembled WGS sequence"/>
</dbReference>
<feature type="region of interest" description="Disordered" evidence="2">
    <location>
        <begin position="279"/>
        <end position="310"/>
    </location>
</feature>
<proteinExistence type="predicted"/>
<dbReference type="Pfam" id="PF24917">
    <property type="entry name" value="BLTP3A_B"/>
    <property type="match status" value="1"/>
</dbReference>
<evidence type="ECO:0000313" key="3">
    <source>
        <dbReference type="EMBL" id="CAF1050047.1"/>
    </source>
</evidence>
<keyword evidence="1" id="KW-0175">Coiled coil</keyword>
<evidence type="ECO:0008006" key="7">
    <source>
        <dbReference type="Google" id="ProtNLM"/>
    </source>
</evidence>
<feature type="compositionally biased region" description="Polar residues" evidence="2">
    <location>
        <begin position="284"/>
        <end position="310"/>
    </location>
</feature>
<feature type="region of interest" description="Disordered" evidence="2">
    <location>
        <begin position="882"/>
        <end position="937"/>
    </location>
</feature>
<dbReference type="PANTHER" id="PTHR22774:SF11">
    <property type="entry name" value="CHOREIN N-TERMINAL DOMAIN-CONTAINING PROTEIN"/>
    <property type="match status" value="1"/>
</dbReference>
<feature type="region of interest" description="Disordered" evidence="2">
    <location>
        <begin position="1173"/>
        <end position="1192"/>
    </location>
</feature>
<dbReference type="InterPro" id="IPR026728">
    <property type="entry name" value="BLTP3A/B"/>
</dbReference>
<evidence type="ECO:0000313" key="4">
    <source>
        <dbReference type="EMBL" id="CAF1242831.1"/>
    </source>
</evidence>
<dbReference type="PANTHER" id="PTHR22774">
    <property type="entry name" value="CHOREIN N-TERMINAL DOMAIN-CONTAINING PROTEIN"/>
    <property type="match status" value="1"/>
</dbReference>
<dbReference type="EMBL" id="CAJNOL010000932">
    <property type="protein sequence ID" value="CAF1242831.1"/>
    <property type="molecule type" value="Genomic_DNA"/>
</dbReference>
<name>A0A814KF87_9BILA</name>
<organism evidence="3 5">
    <name type="scientific">Rotaria sordida</name>
    <dbReference type="NCBI Taxonomy" id="392033"/>
    <lineage>
        <taxon>Eukaryota</taxon>
        <taxon>Metazoa</taxon>
        <taxon>Spiralia</taxon>
        <taxon>Gnathifera</taxon>
        <taxon>Rotifera</taxon>
        <taxon>Eurotatoria</taxon>
        <taxon>Bdelloidea</taxon>
        <taxon>Philodinida</taxon>
        <taxon>Philodinidae</taxon>
        <taxon>Rotaria</taxon>
    </lineage>
</organism>
<dbReference type="Proteomes" id="UP000663870">
    <property type="component" value="Unassembled WGS sequence"/>
</dbReference>
<protein>
    <recommendedName>
        <fullName evidence="7">Chorein N-terminal domain-containing protein</fullName>
    </recommendedName>
</protein>
<accession>A0A814KF87</accession>
<feature type="compositionally biased region" description="Basic and acidic residues" evidence="2">
    <location>
        <begin position="882"/>
        <end position="901"/>
    </location>
</feature>
<feature type="compositionally biased region" description="Low complexity" evidence="2">
    <location>
        <begin position="913"/>
        <end position="929"/>
    </location>
</feature>
<evidence type="ECO:0000313" key="5">
    <source>
        <dbReference type="Proteomes" id="UP000663854"/>
    </source>
</evidence>
<feature type="coiled-coil region" evidence="1">
    <location>
        <begin position="1193"/>
        <end position="1227"/>
    </location>
</feature>
<keyword evidence="6" id="KW-1185">Reference proteome</keyword>
<dbReference type="EMBL" id="CAJNOH010000469">
    <property type="protein sequence ID" value="CAF1050047.1"/>
    <property type="molecule type" value="Genomic_DNA"/>
</dbReference>
<sequence>MASLIKNQIIKRLSKFVKNLSANQINLSTIKGEGELSSINLDERALEDVTELPTWLKIQKATCGRVFIKIPWTNLKTLPIQLTLDDVIIEIETCEKLRDLQSSSNGNDPFIGKYGFTNRVIDGISLTITNLTFTIKSQGFKASVFLPCLDIYSITPNGQKVDTLTLTRLRNTTKSHILLFKEISWPNARIEASSNDNNFPGTSIRFIVNSCRMRIAMKKNLQDSTMITSRVMTHFDDLLSVLNDAQLKSALNTYKEITELMNRASEQRKHYAEDKFNKLERQRQSSTYEPKSPTIGTNEPINSSMTGQQSNDPFTRYDIIETSLHFNVKRLDLHMIADSDVLVDRLVENGSVQMTIANLSIDHYPYHESGSSKKHWIKYSESQSINRTEWVTKLHEEWYEQFNTAKACVPNDETSMKFEKALRTNQIHLFESCSVINIDDLVFYPVSLNNDKRQKRRRPLISSDKTYYHLPDNLGVINIQHTEYYYPLSYSFPVPNSDLYMQIMPLIIRIDFSTLTWFDAFISTLSITIDNSGILKTDRPASNLEHVAIKFEIMLPRIVISSDIFSINRKLQEIKQDKNSKFDISLQQNEILNQQQFDIFEINISKILLTNTRTELTNNRYKLEKHLELLKETNFFQQTQWPFSNDTATTTRFSPLFEKHPYDAYLYNNPLSKNTNTLPEAPSASTVLQTYYTMSTDSLKKSAKYDIWNLNVENIYLDFTPSDSIRLIKQNMMDTLSMTGWIVLDQIETNSWLNILGIIETPSLLKLSQKQYTFISHLVDEIGLFLDALERNKNQTHLIKEKLLLNTSSDDIKITICLTIPTTFTLAIMDNFEDTIINHLTPTPSSLSEDDIEPTMRDTSEANVVIDLVTTPAPIIASTTKIEKSMPNKNLDSPRSKKSKGEINIQRGLEIASKGSRGSSISSLMNMSDNSDETSSQWDLNEELDADIDAIVFSNDFEEQQQKVTRIELDDDSSISLTGKKYIGMPPALESVNGVFIKVNQINACITEGNDKQMYIACNVKYLRIDEFSSLKLDTIKPKLFENENPDEYNNENVPSINVRIDFPKSELLPPPIITLRIQDRSLKITSHAIDVISKNLEEIFTNEEKILRENQPLKLPSLDIHLNNVQLTVEPLHELSTAQTVVDVKPPIEVIIECMHILRQMDGKVIVRKTNDNDDKKQITPSLPQSNSNDDINEKLQQLEIFRLENERLHSELNTHKTEIRVLRSERDSLMSTISKLDIELTEAEYQRFAQQQSRKK</sequence>
<evidence type="ECO:0000256" key="1">
    <source>
        <dbReference type="SAM" id="Coils"/>
    </source>
</evidence>
<gene>
    <name evidence="4" type="ORF">JXQ802_LOCUS26554</name>
    <name evidence="3" type="ORF">PYM288_LOCUS17097</name>
</gene>
<dbReference type="AlphaFoldDB" id="A0A814KF87"/>
<reference evidence="3" key="1">
    <citation type="submission" date="2021-02" db="EMBL/GenBank/DDBJ databases">
        <authorList>
            <person name="Nowell W R."/>
        </authorList>
    </citation>
    <scope>NUCLEOTIDE SEQUENCE</scope>
</reference>
<comment type="caution">
    <text evidence="3">The sequence shown here is derived from an EMBL/GenBank/DDBJ whole genome shotgun (WGS) entry which is preliminary data.</text>
</comment>